<feature type="domain" description="O-acyltransferase WSD1-like N-terminal" evidence="12">
    <location>
        <begin position="4"/>
        <end position="278"/>
    </location>
</feature>
<evidence type="ECO:0000256" key="3">
    <source>
        <dbReference type="ARBA" id="ARBA00009587"/>
    </source>
</evidence>
<keyword evidence="15" id="KW-1185">Reference proteome</keyword>
<dbReference type="InterPro" id="IPR009721">
    <property type="entry name" value="O-acyltransferase_WSD1_C"/>
</dbReference>
<dbReference type="NCBIfam" id="TIGR02946">
    <property type="entry name" value="acyl_WS_DGAT"/>
    <property type="match status" value="1"/>
</dbReference>
<protein>
    <recommendedName>
        <fullName evidence="4">diacylglycerol O-acyltransferase</fullName>
        <ecNumber evidence="4">2.3.1.20</ecNumber>
    </recommendedName>
</protein>
<evidence type="ECO:0000259" key="12">
    <source>
        <dbReference type="Pfam" id="PF03007"/>
    </source>
</evidence>
<feature type="region of interest" description="Disordered" evidence="11">
    <location>
        <begin position="472"/>
        <end position="530"/>
    </location>
</feature>
<evidence type="ECO:0000256" key="1">
    <source>
        <dbReference type="ARBA" id="ARBA00004771"/>
    </source>
</evidence>
<evidence type="ECO:0000256" key="4">
    <source>
        <dbReference type="ARBA" id="ARBA00013244"/>
    </source>
</evidence>
<dbReference type="InterPro" id="IPR045034">
    <property type="entry name" value="O-acyltransferase_WSD1-like"/>
</dbReference>
<keyword evidence="9 14" id="KW-0012">Acyltransferase</keyword>
<comment type="similarity">
    <text evidence="3">Belongs to the long-chain O-acyltransferase family.</text>
</comment>
<dbReference type="EMBL" id="QRAN01000032">
    <property type="protein sequence ID" value="RLQ20304.1"/>
    <property type="molecule type" value="Genomic_DNA"/>
</dbReference>
<feature type="compositionally biased region" description="Basic residues" evidence="11">
    <location>
        <begin position="518"/>
        <end position="530"/>
    </location>
</feature>
<dbReference type="OrthoDB" id="9810950at2"/>
<evidence type="ECO:0000256" key="2">
    <source>
        <dbReference type="ARBA" id="ARBA00005189"/>
    </source>
</evidence>
<evidence type="ECO:0000256" key="8">
    <source>
        <dbReference type="ARBA" id="ARBA00023098"/>
    </source>
</evidence>
<dbReference type="GO" id="GO:0006071">
    <property type="term" value="P:glycerol metabolic process"/>
    <property type="evidence" value="ECO:0007669"/>
    <property type="project" value="UniProtKB-KW"/>
</dbReference>
<evidence type="ECO:0000256" key="10">
    <source>
        <dbReference type="ARBA" id="ARBA00048109"/>
    </source>
</evidence>
<keyword evidence="6 14" id="KW-0808">Transferase</keyword>
<evidence type="ECO:0000256" key="5">
    <source>
        <dbReference type="ARBA" id="ARBA00022516"/>
    </source>
</evidence>
<dbReference type="GO" id="GO:0005886">
    <property type="term" value="C:plasma membrane"/>
    <property type="evidence" value="ECO:0007669"/>
    <property type="project" value="TreeGrafter"/>
</dbReference>
<evidence type="ECO:0000256" key="9">
    <source>
        <dbReference type="ARBA" id="ARBA00023315"/>
    </source>
</evidence>
<keyword evidence="5" id="KW-0444">Lipid biosynthesis</keyword>
<keyword evidence="7" id="KW-0319">Glycerol metabolism</keyword>
<dbReference type="UniPathway" id="UPA00282"/>
<feature type="domain" description="O-acyltransferase WSD1 C-terminal" evidence="13">
    <location>
        <begin position="320"/>
        <end position="469"/>
    </location>
</feature>
<evidence type="ECO:0000256" key="6">
    <source>
        <dbReference type="ARBA" id="ARBA00022679"/>
    </source>
</evidence>
<comment type="pathway">
    <text evidence="1">Glycerolipid metabolism; triacylglycerol biosynthesis.</text>
</comment>
<sequence>MKQLGTIDSAFINLEHATVPQHIGGFGIYDPSTAPGGFVRFKDVIANVTQRLQKMPIFRTRLKEVPFGLDKPYWVEDEHFDVEFHLRHISLPDPGDWRQLCITIARLHSRPLDMSRPLWQCYVIGGLDNIPDLPEGAFAIYTKMHHSMIDGAGSESFMTALHDLEPLPVVLEDEEDLDRALDNFSSQRFENLSMLGKAAANGARNGISRTRGTFGLARDLVRTAMKLRNNELSEYASGPKTRFDEPVGQHRVFDAARFDLEDFKAIRKATGTTINDVAVAVVAGGLRKYLNFHDELPEEPLAGSVPVNIRSRRGETEDNNQIAAIMTNIHTDISDPLERLKAISASLDNAKGYIDTPLSDPMKIAGIFSPAISKRMAKWYIDNEMTRRLPVGSACVITNVMGPRVSLYSAGAKLVQYHCTGVLTPGGGLFHSVFSFDGAVSISAIANRDAMPDPDFYMQCIHKSFEELKQAALSGQDKPSRRKKQAGVKAKAKARPGTKVKTRAKIKTRAKAGPQVKAKARPKSRAKPKS</sequence>
<name>A0A3L7DS98_9GAMM</name>
<evidence type="ECO:0000256" key="11">
    <source>
        <dbReference type="SAM" id="MobiDB-lite"/>
    </source>
</evidence>
<dbReference type="EC" id="2.3.1.20" evidence="4"/>
<keyword evidence="8" id="KW-0443">Lipid metabolism</keyword>
<dbReference type="AlphaFoldDB" id="A0A3L7DS98"/>
<comment type="caution">
    <text evidence="14">The sequence shown here is derived from an EMBL/GenBank/DDBJ whole genome shotgun (WGS) entry which is preliminary data.</text>
</comment>
<dbReference type="Proteomes" id="UP000265509">
    <property type="component" value="Unassembled WGS sequence"/>
</dbReference>
<organism evidence="14 15">
    <name type="scientific">Seongchinamella sediminis</name>
    <dbReference type="NCBI Taxonomy" id="2283635"/>
    <lineage>
        <taxon>Bacteria</taxon>
        <taxon>Pseudomonadati</taxon>
        <taxon>Pseudomonadota</taxon>
        <taxon>Gammaproteobacteria</taxon>
        <taxon>Cellvibrionales</taxon>
        <taxon>Halieaceae</taxon>
        <taxon>Seongchinamella</taxon>
    </lineage>
</organism>
<evidence type="ECO:0000313" key="15">
    <source>
        <dbReference type="Proteomes" id="UP000265509"/>
    </source>
</evidence>
<dbReference type="SUPFAM" id="SSF52777">
    <property type="entry name" value="CoA-dependent acyltransferases"/>
    <property type="match status" value="1"/>
</dbReference>
<dbReference type="GO" id="GO:0004144">
    <property type="term" value="F:diacylglycerol O-acyltransferase activity"/>
    <property type="evidence" value="ECO:0007669"/>
    <property type="project" value="UniProtKB-EC"/>
</dbReference>
<evidence type="ECO:0000313" key="14">
    <source>
        <dbReference type="EMBL" id="RLQ20304.1"/>
    </source>
</evidence>
<dbReference type="Pfam" id="PF06974">
    <property type="entry name" value="WS_DGAT_C"/>
    <property type="match status" value="1"/>
</dbReference>
<evidence type="ECO:0000259" key="13">
    <source>
        <dbReference type="Pfam" id="PF06974"/>
    </source>
</evidence>
<gene>
    <name evidence="14" type="ORF">DWB85_18325</name>
</gene>
<feature type="compositionally biased region" description="Basic residues" evidence="11">
    <location>
        <begin position="480"/>
        <end position="510"/>
    </location>
</feature>
<dbReference type="GO" id="GO:0019432">
    <property type="term" value="P:triglyceride biosynthetic process"/>
    <property type="evidence" value="ECO:0007669"/>
    <property type="project" value="UniProtKB-UniPathway"/>
</dbReference>
<dbReference type="GO" id="GO:0001666">
    <property type="term" value="P:response to hypoxia"/>
    <property type="evidence" value="ECO:0007669"/>
    <property type="project" value="TreeGrafter"/>
</dbReference>
<comment type="pathway">
    <text evidence="2">Lipid metabolism.</text>
</comment>
<dbReference type="PANTHER" id="PTHR31650:SF1">
    <property type="entry name" value="WAX ESTER SYNTHASE_DIACYLGLYCEROL ACYLTRANSFERASE 4-RELATED"/>
    <property type="match status" value="1"/>
</dbReference>
<comment type="catalytic activity">
    <reaction evidence="10">
        <text>an acyl-CoA + a 1,2-diacyl-sn-glycerol = a triacyl-sn-glycerol + CoA</text>
        <dbReference type="Rhea" id="RHEA:10868"/>
        <dbReference type="ChEBI" id="CHEBI:17815"/>
        <dbReference type="ChEBI" id="CHEBI:57287"/>
        <dbReference type="ChEBI" id="CHEBI:58342"/>
        <dbReference type="ChEBI" id="CHEBI:64615"/>
        <dbReference type="EC" id="2.3.1.20"/>
    </reaction>
</comment>
<reference evidence="14 15" key="1">
    <citation type="submission" date="2018-07" db="EMBL/GenBank/DDBJ databases">
        <title>Halioglobus sp. genome submission.</title>
        <authorList>
            <person name="Ye M.-Q."/>
            <person name="Du Z.-J."/>
        </authorList>
    </citation>
    <scope>NUCLEOTIDE SEQUENCE [LARGE SCALE GENOMIC DNA]</scope>
    <source>
        <strain evidence="14 15">U0301</strain>
    </source>
</reference>
<dbReference type="InterPro" id="IPR014292">
    <property type="entry name" value="Acyl_transf_WS/DGAT"/>
</dbReference>
<proteinExistence type="inferred from homology"/>
<dbReference type="RefSeq" id="WP_117957429.1">
    <property type="nucleotide sequence ID" value="NZ_QRAN01000032.1"/>
</dbReference>
<evidence type="ECO:0000256" key="7">
    <source>
        <dbReference type="ARBA" id="ARBA00022798"/>
    </source>
</evidence>
<dbReference type="Gene3D" id="3.30.559.10">
    <property type="entry name" value="Chloramphenicol acetyltransferase-like domain"/>
    <property type="match status" value="1"/>
</dbReference>
<dbReference type="Pfam" id="PF03007">
    <property type="entry name" value="WS_DGAT_cat"/>
    <property type="match status" value="1"/>
</dbReference>
<dbReference type="GO" id="GO:0051701">
    <property type="term" value="P:biological process involved in interaction with host"/>
    <property type="evidence" value="ECO:0007669"/>
    <property type="project" value="TreeGrafter"/>
</dbReference>
<dbReference type="PANTHER" id="PTHR31650">
    <property type="entry name" value="O-ACYLTRANSFERASE (WSD1-LIKE) FAMILY PROTEIN"/>
    <property type="match status" value="1"/>
</dbReference>
<dbReference type="InterPro" id="IPR023213">
    <property type="entry name" value="CAT-like_dom_sf"/>
</dbReference>
<dbReference type="GO" id="GO:0071731">
    <property type="term" value="P:response to nitric oxide"/>
    <property type="evidence" value="ECO:0007669"/>
    <property type="project" value="TreeGrafter"/>
</dbReference>
<dbReference type="InterPro" id="IPR004255">
    <property type="entry name" value="O-acyltransferase_WSD1_N"/>
</dbReference>
<accession>A0A3L7DS98</accession>